<dbReference type="GO" id="GO:0016491">
    <property type="term" value="F:oxidoreductase activity"/>
    <property type="evidence" value="ECO:0007669"/>
    <property type="project" value="InterPro"/>
</dbReference>
<dbReference type="GO" id="GO:0016209">
    <property type="term" value="F:antioxidant activity"/>
    <property type="evidence" value="ECO:0007669"/>
    <property type="project" value="InterPro"/>
</dbReference>
<dbReference type="InterPro" id="IPR001763">
    <property type="entry name" value="Rhodanese-like_dom"/>
</dbReference>
<feature type="domain" description="Rhodanese" evidence="1">
    <location>
        <begin position="1"/>
        <end position="25"/>
    </location>
</feature>
<accession>E6VR92</accession>
<dbReference type="HOGENOM" id="CLU_093417_0_0_7"/>
<dbReference type="Gene3D" id="3.40.30.10">
    <property type="entry name" value="Glutaredoxin"/>
    <property type="match status" value="1"/>
</dbReference>
<protein>
    <submittedName>
        <fullName evidence="2">Alkyl hydroperoxide reductase/ Thiol specific antioxidant/ Mal allergen</fullName>
    </submittedName>
</protein>
<dbReference type="InterPro" id="IPR036249">
    <property type="entry name" value="Thioredoxin-like_sf"/>
</dbReference>
<evidence type="ECO:0000259" key="1">
    <source>
        <dbReference type="PROSITE" id="PS50206"/>
    </source>
</evidence>
<dbReference type="Proteomes" id="UP000002191">
    <property type="component" value="Chromosome"/>
</dbReference>
<dbReference type="AlphaFoldDB" id="E6VR92"/>
<dbReference type="EMBL" id="CP002431">
    <property type="protein sequence ID" value="ADU64176.1"/>
    <property type="molecule type" value="Genomic_DNA"/>
</dbReference>
<gene>
    <name evidence="2" type="ordered locus">Daes_3184</name>
</gene>
<dbReference type="STRING" id="643562.Daes_3184"/>
<sequence>MGYEKVYRHPGGFHEWEAAHPELVVGTVPEQRALAPGDSFPDCRLALLSGDHDREYLDLPADAKWLALADLRARFVLIQLYNTMCHECVRETKMLSRFFERVEADPVLAGRLKIIGVGIYDTNLKVVKFRKHYDVLYPLFADQHGEIFGCLGQAQVPLAYLLRARGDGTWNIELIKRGYFEPDETFLNTLRDAVIRSDCTD</sequence>
<dbReference type="InterPro" id="IPR000866">
    <property type="entry name" value="AhpC/TSA"/>
</dbReference>
<evidence type="ECO:0000313" key="3">
    <source>
        <dbReference type="Proteomes" id="UP000002191"/>
    </source>
</evidence>
<dbReference type="SUPFAM" id="SSF52833">
    <property type="entry name" value="Thioredoxin-like"/>
    <property type="match status" value="1"/>
</dbReference>
<reference evidence="2 3" key="2">
    <citation type="journal article" date="2014" name="Genome Announc.">
        <title>Complete Genome Sequence of the Subsurface, Mesophilic Sulfate-Reducing Bacterium Desulfovibrio aespoeensis Aspo-2.</title>
        <authorList>
            <person name="Pedersen K."/>
            <person name="Bengtsson A."/>
            <person name="Edlund J."/>
            <person name="Rabe L."/>
            <person name="Hazen T."/>
            <person name="Chakraborty R."/>
            <person name="Goodwin L."/>
            <person name="Shapiro N."/>
        </authorList>
    </citation>
    <scope>NUCLEOTIDE SEQUENCE [LARGE SCALE GENOMIC DNA]</scope>
    <source>
        <strain evidence="3">ATCC 700646 / DSM 10631 / Aspo-2</strain>
    </source>
</reference>
<dbReference type="KEGG" id="das:Daes_3184"/>
<evidence type="ECO:0000313" key="2">
    <source>
        <dbReference type="EMBL" id="ADU64176.1"/>
    </source>
</evidence>
<proteinExistence type="predicted"/>
<name>E6VR92_PSEA9</name>
<dbReference type="Pfam" id="PF00578">
    <property type="entry name" value="AhpC-TSA"/>
    <property type="match status" value="1"/>
</dbReference>
<reference evidence="3" key="1">
    <citation type="submission" date="2010-12" db="EMBL/GenBank/DDBJ databases">
        <title>Complete sequence of Desulfovibrio aespoeensis Aspo-2.</title>
        <authorList>
            <consortium name="US DOE Joint Genome Institute"/>
            <person name="Lucas S."/>
            <person name="Copeland A."/>
            <person name="Lapidus A."/>
            <person name="Cheng J.-F."/>
            <person name="Goodwin L."/>
            <person name="Pitluck S."/>
            <person name="Chertkov O."/>
            <person name="Misra M."/>
            <person name="Detter J.C."/>
            <person name="Han C."/>
            <person name="Tapia R."/>
            <person name="Land M."/>
            <person name="Hauser L."/>
            <person name="Kyrpides N."/>
            <person name="Ivanova N."/>
            <person name="Ovchinnikova G."/>
            <person name="Pedersen K."/>
            <person name="Jagevall S."/>
            <person name="Hazen T."/>
            <person name="Woyke T."/>
        </authorList>
    </citation>
    <scope>NUCLEOTIDE SEQUENCE [LARGE SCALE GENOMIC DNA]</scope>
    <source>
        <strain evidence="3">ATCC 700646 / DSM 10631 / Aspo-2</strain>
    </source>
</reference>
<dbReference type="eggNOG" id="COG1225">
    <property type="taxonomic scope" value="Bacteria"/>
</dbReference>
<keyword evidence="3" id="KW-1185">Reference proteome</keyword>
<organism evidence="2 3">
    <name type="scientific">Pseudodesulfovibrio aespoeensis (strain ATCC 700646 / DSM 10631 / Aspo-2)</name>
    <name type="common">Desulfovibrio aespoeensis</name>
    <dbReference type="NCBI Taxonomy" id="643562"/>
    <lineage>
        <taxon>Bacteria</taxon>
        <taxon>Pseudomonadati</taxon>
        <taxon>Thermodesulfobacteriota</taxon>
        <taxon>Desulfovibrionia</taxon>
        <taxon>Desulfovibrionales</taxon>
        <taxon>Desulfovibrionaceae</taxon>
    </lineage>
</organism>
<dbReference type="PROSITE" id="PS50206">
    <property type="entry name" value="RHODANESE_3"/>
    <property type="match status" value="1"/>
</dbReference>